<reference evidence="1 2" key="1">
    <citation type="journal article" date="2019" name="Sci. Rep.">
        <title>Orb-weaving spider Araneus ventricosus genome elucidates the spidroin gene catalogue.</title>
        <authorList>
            <person name="Kono N."/>
            <person name="Nakamura H."/>
            <person name="Ohtoshi R."/>
            <person name="Moran D.A.P."/>
            <person name="Shinohara A."/>
            <person name="Yoshida Y."/>
            <person name="Fujiwara M."/>
            <person name="Mori M."/>
            <person name="Tomita M."/>
            <person name="Arakawa K."/>
        </authorList>
    </citation>
    <scope>NUCLEOTIDE SEQUENCE [LARGE SCALE GENOMIC DNA]</scope>
</reference>
<dbReference type="Proteomes" id="UP000499080">
    <property type="component" value="Unassembled WGS sequence"/>
</dbReference>
<evidence type="ECO:0000313" key="2">
    <source>
        <dbReference type="Proteomes" id="UP000499080"/>
    </source>
</evidence>
<dbReference type="AlphaFoldDB" id="A0A4Y2CLP2"/>
<keyword evidence="2" id="KW-1185">Reference proteome</keyword>
<organism evidence="1 2">
    <name type="scientific">Araneus ventricosus</name>
    <name type="common">Orbweaver spider</name>
    <name type="synonym">Epeira ventricosa</name>
    <dbReference type="NCBI Taxonomy" id="182803"/>
    <lineage>
        <taxon>Eukaryota</taxon>
        <taxon>Metazoa</taxon>
        <taxon>Ecdysozoa</taxon>
        <taxon>Arthropoda</taxon>
        <taxon>Chelicerata</taxon>
        <taxon>Arachnida</taxon>
        <taxon>Araneae</taxon>
        <taxon>Araneomorphae</taxon>
        <taxon>Entelegynae</taxon>
        <taxon>Araneoidea</taxon>
        <taxon>Araneidae</taxon>
        <taxon>Araneus</taxon>
    </lineage>
</organism>
<evidence type="ECO:0000313" key="1">
    <source>
        <dbReference type="EMBL" id="GBM05273.1"/>
    </source>
</evidence>
<name>A0A4Y2CLP2_ARAVE</name>
<feature type="non-terminal residue" evidence="1">
    <location>
        <position position="27"/>
    </location>
</feature>
<comment type="caution">
    <text evidence="1">The sequence shown here is derived from an EMBL/GenBank/DDBJ whole genome shotgun (WGS) entry which is preliminary data.</text>
</comment>
<accession>A0A4Y2CLP2</accession>
<dbReference type="EMBL" id="BGPR01239697">
    <property type="protein sequence ID" value="GBM05273.1"/>
    <property type="molecule type" value="Genomic_DNA"/>
</dbReference>
<sequence length="27" mass="3012">MRVTPNPRVQSKGSLWNVTIVLKNAVC</sequence>
<gene>
    <name evidence="1" type="ORF">AVEN_131438_1</name>
</gene>
<proteinExistence type="predicted"/>
<protein>
    <submittedName>
        <fullName evidence="1">Uncharacterized protein</fullName>
    </submittedName>
</protein>